<dbReference type="EMBL" id="ML996198">
    <property type="protein sequence ID" value="KAF2731317.1"/>
    <property type="molecule type" value="Genomic_DNA"/>
</dbReference>
<comment type="caution">
    <text evidence="2">The sequence shown here is derived from an EMBL/GenBank/DDBJ whole genome shotgun (WGS) entry which is preliminary data.</text>
</comment>
<evidence type="ECO:0000313" key="3">
    <source>
        <dbReference type="Proteomes" id="UP000799444"/>
    </source>
</evidence>
<organism evidence="2 3">
    <name type="scientific">Polyplosphaeria fusca</name>
    <dbReference type="NCBI Taxonomy" id="682080"/>
    <lineage>
        <taxon>Eukaryota</taxon>
        <taxon>Fungi</taxon>
        <taxon>Dikarya</taxon>
        <taxon>Ascomycota</taxon>
        <taxon>Pezizomycotina</taxon>
        <taxon>Dothideomycetes</taxon>
        <taxon>Pleosporomycetidae</taxon>
        <taxon>Pleosporales</taxon>
        <taxon>Tetraplosphaeriaceae</taxon>
        <taxon>Polyplosphaeria</taxon>
    </lineage>
</organism>
<evidence type="ECO:0000256" key="1">
    <source>
        <dbReference type="SAM" id="MobiDB-lite"/>
    </source>
</evidence>
<reference evidence="2" key="1">
    <citation type="journal article" date="2020" name="Stud. Mycol.">
        <title>101 Dothideomycetes genomes: a test case for predicting lifestyles and emergence of pathogens.</title>
        <authorList>
            <person name="Haridas S."/>
            <person name="Albert R."/>
            <person name="Binder M."/>
            <person name="Bloem J."/>
            <person name="Labutti K."/>
            <person name="Salamov A."/>
            <person name="Andreopoulos B."/>
            <person name="Baker S."/>
            <person name="Barry K."/>
            <person name="Bills G."/>
            <person name="Bluhm B."/>
            <person name="Cannon C."/>
            <person name="Castanera R."/>
            <person name="Culley D."/>
            <person name="Daum C."/>
            <person name="Ezra D."/>
            <person name="Gonzalez J."/>
            <person name="Henrissat B."/>
            <person name="Kuo A."/>
            <person name="Liang C."/>
            <person name="Lipzen A."/>
            <person name="Lutzoni F."/>
            <person name="Magnuson J."/>
            <person name="Mondo S."/>
            <person name="Nolan M."/>
            <person name="Ohm R."/>
            <person name="Pangilinan J."/>
            <person name="Park H.-J."/>
            <person name="Ramirez L."/>
            <person name="Alfaro M."/>
            <person name="Sun H."/>
            <person name="Tritt A."/>
            <person name="Yoshinaga Y."/>
            <person name="Zwiers L.-H."/>
            <person name="Turgeon B."/>
            <person name="Goodwin S."/>
            <person name="Spatafora J."/>
            <person name="Crous P."/>
            <person name="Grigoriev I."/>
        </authorList>
    </citation>
    <scope>NUCLEOTIDE SEQUENCE</scope>
    <source>
        <strain evidence="2">CBS 125425</strain>
    </source>
</reference>
<sequence>MHADLQALRGQVNSMSTQPGAATQNNEDLPRPVATGGVPSNHGNNVGYRNPSASAQYDPGEGSSAANQNLSLGHGPVKRPYHNLNNMVVGTYVQLPENFPISDGEMIVYFFSSVARPVVALRLRSRGWTPTYITNILNGHRHISPRYLANTCSIKINTAIRRGIETHGQDWHDRTKEAFMNADDEEANALCVIRPEEYAVPFDCDILALCRGLTKYAPAGEGGIFTICVEYCIEHRLSWPLSRVVYLRDMMNDGSTDEQIKTTSDTLMSAMTTEMLRKGHPVIVVSQAELATYPLVRDRDMLPAKTSDDNVAGSPLAGKSRKGKARQESVVKRSRSEDTTIKRETGSDDEN</sequence>
<dbReference type="AlphaFoldDB" id="A0A9P4QUN0"/>
<name>A0A9P4QUN0_9PLEO</name>
<dbReference type="OrthoDB" id="3792684at2759"/>
<keyword evidence="3" id="KW-1185">Reference proteome</keyword>
<feature type="region of interest" description="Disordered" evidence="1">
    <location>
        <begin position="1"/>
        <end position="74"/>
    </location>
</feature>
<accession>A0A9P4QUN0</accession>
<protein>
    <submittedName>
        <fullName evidence="2">Uncharacterized protein</fullName>
    </submittedName>
</protein>
<evidence type="ECO:0000313" key="2">
    <source>
        <dbReference type="EMBL" id="KAF2731317.1"/>
    </source>
</evidence>
<proteinExistence type="predicted"/>
<feature type="compositionally biased region" description="Polar residues" evidence="1">
    <location>
        <begin position="11"/>
        <end position="27"/>
    </location>
</feature>
<dbReference type="Proteomes" id="UP000799444">
    <property type="component" value="Unassembled WGS sequence"/>
</dbReference>
<gene>
    <name evidence="2" type="ORF">EJ04DRAFT_13237</name>
</gene>
<feature type="compositionally biased region" description="Basic and acidic residues" evidence="1">
    <location>
        <begin position="325"/>
        <end position="351"/>
    </location>
</feature>
<feature type="region of interest" description="Disordered" evidence="1">
    <location>
        <begin position="304"/>
        <end position="351"/>
    </location>
</feature>